<dbReference type="AlphaFoldDB" id="A0AAV4WJK5"/>
<reference evidence="1 2" key="1">
    <citation type="submission" date="2021-06" db="EMBL/GenBank/DDBJ databases">
        <title>Caerostris darwini draft genome.</title>
        <authorList>
            <person name="Kono N."/>
            <person name="Arakawa K."/>
        </authorList>
    </citation>
    <scope>NUCLEOTIDE SEQUENCE [LARGE SCALE GENOMIC DNA]</scope>
</reference>
<dbReference type="EMBL" id="BPLQ01014736">
    <property type="protein sequence ID" value="GIY82721.1"/>
    <property type="molecule type" value="Genomic_DNA"/>
</dbReference>
<protein>
    <submittedName>
        <fullName evidence="1">Uncharacterized protein</fullName>
    </submittedName>
</protein>
<dbReference type="Proteomes" id="UP001054837">
    <property type="component" value="Unassembled WGS sequence"/>
</dbReference>
<comment type="caution">
    <text evidence="1">The sequence shown here is derived from an EMBL/GenBank/DDBJ whole genome shotgun (WGS) entry which is preliminary data.</text>
</comment>
<sequence length="100" mass="11836">MLMSSSSVFHLITFIPRPAILKILHPTHTPTPYSRVFIKELRNRVSLSSMSANCIWEKKFSTIAHVFVLKMVVRATLLRMICYGKERSYLLIQYRLHREW</sequence>
<evidence type="ECO:0000313" key="2">
    <source>
        <dbReference type="Proteomes" id="UP001054837"/>
    </source>
</evidence>
<keyword evidence="2" id="KW-1185">Reference proteome</keyword>
<evidence type="ECO:0000313" key="1">
    <source>
        <dbReference type="EMBL" id="GIY82721.1"/>
    </source>
</evidence>
<accession>A0AAV4WJK5</accession>
<gene>
    <name evidence="1" type="ORF">CDAR_10091</name>
</gene>
<organism evidence="1 2">
    <name type="scientific">Caerostris darwini</name>
    <dbReference type="NCBI Taxonomy" id="1538125"/>
    <lineage>
        <taxon>Eukaryota</taxon>
        <taxon>Metazoa</taxon>
        <taxon>Ecdysozoa</taxon>
        <taxon>Arthropoda</taxon>
        <taxon>Chelicerata</taxon>
        <taxon>Arachnida</taxon>
        <taxon>Araneae</taxon>
        <taxon>Araneomorphae</taxon>
        <taxon>Entelegynae</taxon>
        <taxon>Araneoidea</taxon>
        <taxon>Araneidae</taxon>
        <taxon>Caerostris</taxon>
    </lineage>
</organism>
<proteinExistence type="predicted"/>
<name>A0AAV4WJK5_9ARAC</name>